<dbReference type="OrthoDB" id="2433183at2"/>
<dbReference type="AlphaFoldDB" id="A0A4Z0GRM1"/>
<proteinExistence type="predicted"/>
<dbReference type="RefSeq" id="WP_135347775.1">
    <property type="nucleotide sequence ID" value="NZ_SRJD01000004.1"/>
</dbReference>
<dbReference type="EMBL" id="SRJD01000004">
    <property type="protein sequence ID" value="TGA99221.1"/>
    <property type="molecule type" value="Genomic_DNA"/>
</dbReference>
<comment type="caution">
    <text evidence="1">The sequence shown here is derived from an EMBL/GenBank/DDBJ whole genome shotgun (WGS) entry which is preliminary data.</text>
</comment>
<dbReference type="Proteomes" id="UP000298347">
    <property type="component" value="Unassembled WGS sequence"/>
</dbReference>
<accession>A0A4Z0GRM1</accession>
<organism evidence="1 2">
    <name type="scientific">Sporolactobacillus shoreae</name>
    <dbReference type="NCBI Taxonomy" id="1465501"/>
    <lineage>
        <taxon>Bacteria</taxon>
        <taxon>Bacillati</taxon>
        <taxon>Bacillota</taxon>
        <taxon>Bacilli</taxon>
        <taxon>Bacillales</taxon>
        <taxon>Sporolactobacillaceae</taxon>
        <taxon>Sporolactobacillus</taxon>
    </lineage>
</organism>
<evidence type="ECO:0000313" key="2">
    <source>
        <dbReference type="Proteomes" id="UP000298347"/>
    </source>
</evidence>
<gene>
    <name evidence="1" type="ORF">E4665_05430</name>
</gene>
<name>A0A4Z0GRM1_9BACL</name>
<protein>
    <submittedName>
        <fullName evidence="1">NERD domain-containing protein</fullName>
    </submittedName>
</protein>
<sequence length="255" mass="29626">MAQLIKARQCVSRYQVDLLRYANRFVWLKNRRMKEWKAQQTKSVISLNRWSAEGKEFLEWLYRMQLDWATRTSEQRSTCPDEVEKSLWLRKVLEEVNDIAFLIYRPVLLTQSAAVQLDSLIITNDMIWCVKPLTGEAGSVFQEISGRKWKKIVGGGEQEVLNPLISLNRTRTIVSSFLKNHGIDIKIVSAAYAPESFIEFVHEEADVSFIDCRTEREWFGTVSEHSLLLKRTQIDVAEALLDHFETIASPRFQNV</sequence>
<evidence type="ECO:0000313" key="1">
    <source>
        <dbReference type="EMBL" id="TGA99221.1"/>
    </source>
</evidence>
<keyword evidence="2" id="KW-1185">Reference proteome</keyword>
<reference evidence="1 2" key="1">
    <citation type="journal article" date="2015" name="Int. J. Syst. Evol. Microbiol.">
        <title>Sporolactobacillus shoreae sp. nov. and Sporolactobacillus spathodeae sp. nov., two spore-forming lactic acid bacteria isolated from tree barks in Thailand.</title>
        <authorList>
            <person name="Thamacharoensuk T."/>
            <person name="Kitahara M."/>
            <person name="Ohkuma M."/>
            <person name="Thongchul N."/>
            <person name="Tanasupawat S."/>
        </authorList>
    </citation>
    <scope>NUCLEOTIDE SEQUENCE [LARGE SCALE GENOMIC DNA]</scope>
    <source>
        <strain evidence="1 2">BK92</strain>
    </source>
</reference>